<keyword evidence="2" id="KW-1185">Reference proteome</keyword>
<reference evidence="1" key="1">
    <citation type="submission" date="2023-01" db="EMBL/GenBank/DDBJ databases">
        <title>Genome assembly of the deep-sea coral Lophelia pertusa.</title>
        <authorList>
            <person name="Herrera S."/>
            <person name="Cordes E."/>
        </authorList>
    </citation>
    <scope>NUCLEOTIDE SEQUENCE</scope>
    <source>
        <strain evidence="1">USNM1676648</strain>
        <tissue evidence="1">Polyp</tissue>
    </source>
</reference>
<sequence length="122" mass="13539">MFQGSLCTDSAINELAVNLLHKVLSLMTNVFPVDLWRGGTKLNSLMATSLINIMKNVGESIVHHIKYYVQLGPDDGKEKGAKPLKHTLPIHRMAVVNLATFLVQFLESLVPLEMSSKVVLLR</sequence>
<protein>
    <submittedName>
        <fullName evidence="1">Uncharacterized protein</fullName>
    </submittedName>
</protein>
<proteinExistence type="predicted"/>
<dbReference type="Proteomes" id="UP001163046">
    <property type="component" value="Unassembled WGS sequence"/>
</dbReference>
<gene>
    <name evidence="1" type="ORF">OS493_018610</name>
</gene>
<evidence type="ECO:0000313" key="1">
    <source>
        <dbReference type="EMBL" id="KAJ7384923.1"/>
    </source>
</evidence>
<name>A0A9W9ZQE7_9CNID</name>
<dbReference type="EMBL" id="MU825883">
    <property type="protein sequence ID" value="KAJ7384923.1"/>
    <property type="molecule type" value="Genomic_DNA"/>
</dbReference>
<organism evidence="1 2">
    <name type="scientific">Desmophyllum pertusum</name>
    <dbReference type="NCBI Taxonomy" id="174260"/>
    <lineage>
        <taxon>Eukaryota</taxon>
        <taxon>Metazoa</taxon>
        <taxon>Cnidaria</taxon>
        <taxon>Anthozoa</taxon>
        <taxon>Hexacorallia</taxon>
        <taxon>Scleractinia</taxon>
        <taxon>Caryophylliina</taxon>
        <taxon>Caryophylliidae</taxon>
        <taxon>Desmophyllum</taxon>
    </lineage>
</organism>
<comment type="caution">
    <text evidence="1">The sequence shown here is derived from an EMBL/GenBank/DDBJ whole genome shotgun (WGS) entry which is preliminary data.</text>
</comment>
<evidence type="ECO:0000313" key="2">
    <source>
        <dbReference type="Proteomes" id="UP001163046"/>
    </source>
</evidence>
<dbReference type="AlphaFoldDB" id="A0A9W9ZQE7"/>
<accession>A0A9W9ZQE7</accession>